<evidence type="ECO:0000313" key="2">
    <source>
        <dbReference type="Proteomes" id="UP000463975"/>
    </source>
</evidence>
<accession>A0A6P1NFF7</accession>
<dbReference type="RefSeq" id="WP_160619106.1">
    <property type="nucleotide sequence ID" value="NZ_CP047652.1"/>
</dbReference>
<dbReference type="KEGG" id="bomb:GT348_07115"/>
<name>A0A6P1NFF7_9PROT</name>
<organism evidence="1 2">
    <name type="scientific">Aristophania vespae</name>
    <dbReference type="NCBI Taxonomy" id="2697033"/>
    <lineage>
        <taxon>Bacteria</taxon>
        <taxon>Pseudomonadati</taxon>
        <taxon>Pseudomonadota</taxon>
        <taxon>Alphaproteobacteria</taxon>
        <taxon>Acetobacterales</taxon>
        <taxon>Acetobacteraceae</taxon>
        <taxon>Aristophania</taxon>
    </lineage>
</organism>
<protein>
    <submittedName>
        <fullName evidence="1">Uncharacterized protein</fullName>
    </submittedName>
</protein>
<sequence>MSKPIFLPYQTALMTAVRDHPVTVVEKSRRTGISWAASFIADLTAAAAKESGAWMSFTLAIIWKWHGNSLITVPSMQGSCTKSQ</sequence>
<dbReference type="EMBL" id="CP047652">
    <property type="protein sequence ID" value="QHI96033.1"/>
    <property type="molecule type" value="Genomic_DNA"/>
</dbReference>
<keyword evidence="2" id="KW-1185">Reference proteome</keyword>
<reference evidence="1 2" key="1">
    <citation type="submission" date="2020-01" db="EMBL/GenBank/DDBJ databases">
        <title>Genome sequencing of strain KACC 21507.</title>
        <authorList>
            <person name="Heo J."/>
            <person name="Kim S.-J."/>
            <person name="Kim J.-S."/>
            <person name="Hong S.-B."/>
            <person name="Kwon S.-W."/>
        </authorList>
    </citation>
    <scope>NUCLEOTIDE SEQUENCE [LARGE SCALE GENOMIC DNA]</scope>
    <source>
        <strain evidence="1 2">KACC 21507</strain>
    </source>
</reference>
<evidence type="ECO:0000313" key="1">
    <source>
        <dbReference type="EMBL" id="QHI96033.1"/>
    </source>
</evidence>
<dbReference type="AlphaFoldDB" id="A0A6P1NFF7"/>
<dbReference type="Proteomes" id="UP000463975">
    <property type="component" value="Chromosome"/>
</dbReference>
<gene>
    <name evidence="1" type="ORF">GT348_07115</name>
</gene>
<proteinExistence type="predicted"/>